<evidence type="ECO:0000313" key="2">
    <source>
        <dbReference type="Proteomes" id="UP000637695"/>
    </source>
</evidence>
<dbReference type="AlphaFoldDB" id="A0A917NNS7"/>
<gene>
    <name evidence="1" type="ORF">GCM10010885_24660</name>
</gene>
<keyword evidence="2" id="KW-1185">Reference proteome</keyword>
<name>A0A917NNS7_9BACL</name>
<dbReference type="Proteomes" id="UP000637695">
    <property type="component" value="Unassembled WGS sequence"/>
</dbReference>
<reference evidence="1" key="1">
    <citation type="journal article" date="2014" name="Int. J. Syst. Evol. Microbiol.">
        <title>Complete genome sequence of Corynebacterium casei LMG S-19264T (=DSM 44701T), isolated from a smear-ripened cheese.</title>
        <authorList>
            <consortium name="US DOE Joint Genome Institute (JGI-PGF)"/>
            <person name="Walter F."/>
            <person name="Albersmeier A."/>
            <person name="Kalinowski J."/>
            <person name="Ruckert C."/>
        </authorList>
    </citation>
    <scope>NUCLEOTIDE SEQUENCE</scope>
    <source>
        <strain evidence="1">JCM 18487</strain>
    </source>
</reference>
<evidence type="ECO:0000313" key="1">
    <source>
        <dbReference type="EMBL" id="GGJ14470.1"/>
    </source>
</evidence>
<organism evidence="1 2">
    <name type="scientific">Alicyclobacillus cellulosilyticus</name>
    <dbReference type="NCBI Taxonomy" id="1003997"/>
    <lineage>
        <taxon>Bacteria</taxon>
        <taxon>Bacillati</taxon>
        <taxon>Bacillota</taxon>
        <taxon>Bacilli</taxon>
        <taxon>Bacillales</taxon>
        <taxon>Alicyclobacillaceae</taxon>
        <taxon>Alicyclobacillus</taxon>
    </lineage>
</organism>
<protein>
    <submittedName>
        <fullName evidence="1">Uncharacterized protein</fullName>
    </submittedName>
</protein>
<reference evidence="1" key="2">
    <citation type="submission" date="2020-09" db="EMBL/GenBank/DDBJ databases">
        <authorList>
            <person name="Sun Q."/>
            <person name="Ohkuma M."/>
        </authorList>
    </citation>
    <scope>NUCLEOTIDE SEQUENCE</scope>
    <source>
        <strain evidence="1">JCM 18487</strain>
    </source>
</reference>
<proteinExistence type="predicted"/>
<dbReference type="EMBL" id="BMOY01000077">
    <property type="protein sequence ID" value="GGJ14470.1"/>
    <property type="molecule type" value="Genomic_DNA"/>
</dbReference>
<comment type="caution">
    <text evidence="1">The sequence shown here is derived from an EMBL/GenBank/DDBJ whole genome shotgun (WGS) entry which is preliminary data.</text>
</comment>
<sequence length="175" mass="20239">MLEAKFQIKLTGPGLNFETDITPEKASHIVQICLSDTSFPSHILDKKTRQEVNKDNLSVAEYFNLFNPRRNPDKILCFASYIIDILGRESFEPEEIKPYFQKCGEPTPKNFSRDFRWAVSNGWLDESLNNPGQFYITSSGRKALESKFALDVIQKTKSPEFKARQKRRIKNEQNS</sequence>
<accession>A0A917NNS7</accession>
<dbReference type="RefSeq" id="WP_188883500.1">
    <property type="nucleotide sequence ID" value="NZ_BMOY01000077.1"/>
</dbReference>